<dbReference type="Pfam" id="PF02899">
    <property type="entry name" value="Phage_int_SAM_1"/>
    <property type="match status" value="1"/>
</dbReference>
<dbReference type="Pfam" id="PF00589">
    <property type="entry name" value="Phage_integrase"/>
    <property type="match status" value="1"/>
</dbReference>
<evidence type="ECO:0000256" key="6">
    <source>
        <dbReference type="ARBA" id="ARBA00023125"/>
    </source>
</evidence>
<reference evidence="12 13" key="1">
    <citation type="submission" date="2013-08" db="EMBL/GenBank/DDBJ databases">
        <authorList>
            <person name="Weinstock G."/>
            <person name="Sodergren E."/>
            <person name="Wylie T."/>
            <person name="Fulton L."/>
            <person name="Fulton R."/>
            <person name="Fronick C."/>
            <person name="O'Laughlin M."/>
            <person name="Godfrey J."/>
            <person name="Miner T."/>
            <person name="Herter B."/>
            <person name="Appelbaum E."/>
            <person name="Cordes M."/>
            <person name="Lek S."/>
            <person name="Wollam A."/>
            <person name="Pepin K.H."/>
            <person name="Palsikar V.B."/>
            <person name="Mitreva M."/>
            <person name="Wilson R.K."/>
        </authorList>
    </citation>
    <scope>NUCLEOTIDE SEQUENCE [LARGE SCALE GENOMIC DNA]</scope>
    <source>
        <strain evidence="12 13">ATCC 700332</strain>
    </source>
</reference>
<feature type="active site" evidence="9">
    <location>
        <position position="180"/>
    </location>
</feature>
<evidence type="ECO:0000256" key="8">
    <source>
        <dbReference type="ARBA" id="ARBA00023306"/>
    </source>
</evidence>
<evidence type="ECO:0000313" key="12">
    <source>
        <dbReference type="EMBL" id="ERJ92380.1"/>
    </source>
</evidence>
<dbReference type="Gene3D" id="1.10.443.10">
    <property type="entry name" value="Intergrase catalytic core"/>
    <property type="match status" value="1"/>
</dbReference>
<feature type="domain" description="Core-binding (CB)" evidence="11">
    <location>
        <begin position="3"/>
        <end position="94"/>
    </location>
</feature>
<feature type="active site" evidence="9">
    <location>
        <position position="156"/>
    </location>
</feature>
<proteinExistence type="inferred from homology"/>
<dbReference type="InterPro" id="IPR002104">
    <property type="entry name" value="Integrase_catalytic"/>
</dbReference>
<dbReference type="EMBL" id="AWVH01000037">
    <property type="protein sequence ID" value="ERJ92380.1"/>
    <property type="molecule type" value="Genomic_DNA"/>
</dbReference>
<accession>A0ABN0NXZ6</accession>
<protein>
    <recommendedName>
        <fullName evidence="9">Tyrosine recombinase XerC</fullName>
    </recommendedName>
</protein>
<keyword evidence="7 9" id="KW-0233">DNA recombination</keyword>
<dbReference type="InterPro" id="IPR010998">
    <property type="entry name" value="Integrase_recombinase_N"/>
</dbReference>
<gene>
    <name evidence="9" type="primary">xerC</name>
    <name evidence="12" type="ORF">HMPREF9193_01540</name>
</gene>
<organism evidence="12 13">
    <name type="scientific">Treponema lecithinolyticum ATCC 700332</name>
    <dbReference type="NCBI Taxonomy" id="1321815"/>
    <lineage>
        <taxon>Bacteria</taxon>
        <taxon>Pseudomonadati</taxon>
        <taxon>Spirochaetota</taxon>
        <taxon>Spirochaetia</taxon>
        <taxon>Spirochaetales</taxon>
        <taxon>Treponemataceae</taxon>
        <taxon>Treponema</taxon>
    </lineage>
</organism>
<comment type="subunit">
    <text evidence="9">Forms a cyclic heterotetrameric complex composed of two molecules of XerC and two molecules of XerD.</text>
</comment>
<dbReference type="InterPro" id="IPR023009">
    <property type="entry name" value="Tyrosine_recombinase_XerC/XerD"/>
</dbReference>
<dbReference type="InterPro" id="IPR013762">
    <property type="entry name" value="Integrase-like_cat_sf"/>
</dbReference>
<dbReference type="PROSITE" id="PS51900">
    <property type="entry name" value="CB"/>
    <property type="match status" value="1"/>
</dbReference>
<evidence type="ECO:0000256" key="4">
    <source>
        <dbReference type="ARBA" id="ARBA00022829"/>
    </source>
</evidence>
<feature type="active site" evidence="9">
    <location>
        <position position="283"/>
    </location>
</feature>
<dbReference type="CDD" id="cd00798">
    <property type="entry name" value="INT_XerDC_C"/>
    <property type="match status" value="1"/>
</dbReference>
<name>A0ABN0NXZ6_TRELE</name>
<dbReference type="SUPFAM" id="SSF56349">
    <property type="entry name" value="DNA breaking-rejoining enzymes"/>
    <property type="match status" value="1"/>
</dbReference>
<comment type="similarity">
    <text evidence="9">Belongs to the 'phage' integrase family. XerC subfamily.</text>
</comment>
<feature type="active site" evidence="9">
    <location>
        <position position="257"/>
    </location>
</feature>
<keyword evidence="8 9" id="KW-0131">Cell cycle</keyword>
<keyword evidence="3 9" id="KW-0132">Cell division</keyword>
<dbReference type="PANTHER" id="PTHR30349">
    <property type="entry name" value="PHAGE INTEGRASE-RELATED"/>
    <property type="match status" value="1"/>
</dbReference>
<keyword evidence="13" id="KW-1185">Reference proteome</keyword>
<dbReference type="RefSeq" id="WP_021687742.1">
    <property type="nucleotide sequence ID" value="NZ_KI260569.1"/>
</dbReference>
<evidence type="ECO:0000313" key="13">
    <source>
        <dbReference type="Proteomes" id="UP000016649"/>
    </source>
</evidence>
<dbReference type="HAMAP" id="MF_01808">
    <property type="entry name" value="Recomb_XerC_XerD"/>
    <property type="match status" value="1"/>
</dbReference>
<dbReference type="Gene3D" id="1.10.150.130">
    <property type="match status" value="1"/>
</dbReference>
<keyword evidence="5 9" id="KW-0229">DNA integration</keyword>
<evidence type="ECO:0000259" key="10">
    <source>
        <dbReference type="PROSITE" id="PS51898"/>
    </source>
</evidence>
<dbReference type="InterPro" id="IPR011010">
    <property type="entry name" value="DNA_brk_join_enz"/>
</dbReference>
<dbReference type="PANTHER" id="PTHR30349:SF41">
    <property type="entry name" value="INTEGRASE_RECOMBINASE PROTEIN MJ0367-RELATED"/>
    <property type="match status" value="1"/>
</dbReference>
<feature type="domain" description="Tyr recombinase" evidence="10">
    <location>
        <begin position="115"/>
        <end position="305"/>
    </location>
</feature>
<evidence type="ECO:0000256" key="3">
    <source>
        <dbReference type="ARBA" id="ARBA00022618"/>
    </source>
</evidence>
<evidence type="ECO:0000256" key="2">
    <source>
        <dbReference type="ARBA" id="ARBA00022490"/>
    </source>
</evidence>
<dbReference type="PROSITE" id="PS51898">
    <property type="entry name" value="TYR_RECOMBINASE"/>
    <property type="match status" value="1"/>
</dbReference>
<feature type="active site" evidence="9">
    <location>
        <position position="260"/>
    </location>
</feature>
<dbReference type="InterPro" id="IPR044068">
    <property type="entry name" value="CB"/>
</dbReference>
<keyword evidence="2 9" id="KW-0963">Cytoplasm</keyword>
<comment type="subcellular location">
    <subcellularLocation>
        <location evidence="1 9">Cytoplasm</location>
    </subcellularLocation>
</comment>
<comment type="function">
    <text evidence="9">Site-specific tyrosine recombinase, which acts by catalyzing the cutting and rejoining of the recombining DNA molecules. The XerC-XerD complex is essential to convert dimers of the bacterial chromosome into monomers to permit their segregation at cell division. It also contributes to the segregational stability of plasmids.</text>
</comment>
<evidence type="ECO:0000256" key="5">
    <source>
        <dbReference type="ARBA" id="ARBA00022908"/>
    </source>
</evidence>
<dbReference type="Proteomes" id="UP000016649">
    <property type="component" value="Unassembled WGS sequence"/>
</dbReference>
<dbReference type="InterPro" id="IPR004107">
    <property type="entry name" value="Integrase_SAM-like_N"/>
</dbReference>
<evidence type="ECO:0000259" key="11">
    <source>
        <dbReference type="PROSITE" id="PS51900"/>
    </source>
</evidence>
<dbReference type="InterPro" id="IPR050090">
    <property type="entry name" value="Tyrosine_recombinase_XerCD"/>
</dbReference>
<evidence type="ECO:0000256" key="1">
    <source>
        <dbReference type="ARBA" id="ARBA00004496"/>
    </source>
</evidence>
<evidence type="ECO:0000256" key="7">
    <source>
        <dbReference type="ARBA" id="ARBA00023172"/>
    </source>
</evidence>
<sequence length="313" mass="34971">MSDTLDDLIEEFLAWQDGVRGLSAHSVQAYRRDLSQMLRILSAVNANFTGSAPVCSVQTSDLRSCIGQLSRDKKAASSINRFIAAVRNFFAYCRRFDYIKIDPAAELKTVKQPVRVPKFMNAAEVDDLCRCPIDNPLLWAERDNALFEMLYSSGCRVSEIAGIKLEDLSALQDSALVRGKGGKDRRVFFSHDAVVSLKRYMQEREKRLRELGLLQAGKNPAALFINCKGTNLSVRGIRFIISRYSSAEGTNRHVSPHVFRHTFATAMIGAGADIRTVQEMLGHSSISTTQRYTHVTTAQLKALYNRAHPHGTK</sequence>
<keyword evidence="6 9" id="KW-0238">DNA-binding</keyword>
<evidence type="ECO:0000256" key="9">
    <source>
        <dbReference type="HAMAP-Rule" id="MF_01808"/>
    </source>
</evidence>
<comment type="caution">
    <text evidence="12">The sequence shown here is derived from an EMBL/GenBank/DDBJ whole genome shotgun (WGS) entry which is preliminary data.</text>
</comment>
<keyword evidence="4 9" id="KW-0159">Chromosome partition</keyword>
<feature type="active site" description="O-(3'-phospho-DNA)-tyrosine intermediate" evidence="9">
    <location>
        <position position="292"/>
    </location>
</feature>